<dbReference type="EMBL" id="JAYKXN010000008">
    <property type="protein sequence ID" value="KAK7265268.1"/>
    <property type="molecule type" value="Genomic_DNA"/>
</dbReference>
<proteinExistence type="predicted"/>
<sequence length="72" mass="8532">MILHHWKRFLSLSLFFVLCLRKIRERKNPPRANLPTRLLSLLFTIPSFVFGFSSRLEGLKFPFFVYPFSVSA</sequence>
<dbReference type="Proteomes" id="UP001359559">
    <property type="component" value="Unassembled WGS sequence"/>
</dbReference>
<gene>
    <name evidence="1" type="ORF">RJT34_32886</name>
</gene>
<keyword evidence="2" id="KW-1185">Reference proteome</keyword>
<protein>
    <submittedName>
        <fullName evidence="1">Uncharacterized protein</fullName>
    </submittedName>
</protein>
<accession>A0AAN9I2R0</accession>
<reference evidence="1 2" key="1">
    <citation type="submission" date="2024-01" db="EMBL/GenBank/DDBJ databases">
        <title>The genomes of 5 underutilized Papilionoideae crops provide insights into root nodulation and disease resistance.</title>
        <authorList>
            <person name="Yuan L."/>
        </authorList>
    </citation>
    <scope>NUCLEOTIDE SEQUENCE [LARGE SCALE GENOMIC DNA]</scope>
    <source>
        <strain evidence="1">LY-2023</strain>
        <tissue evidence="1">Leaf</tissue>
    </source>
</reference>
<evidence type="ECO:0000313" key="1">
    <source>
        <dbReference type="EMBL" id="KAK7265268.1"/>
    </source>
</evidence>
<name>A0AAN9I2R0_CLITE</name>
<organism evidence="1 2">
    <name type="scientific">Clitoria ternatea</name>
    <name type="common">Butterfly pea</name>
    <dbReference type="NCBI Taxonomy" id="43366"/>
    <lineage>
        <taxon>Eukaryota</taxon>
        <taxon>Viridiplantae</taxon>
        <taxon>Streptophyta</taxon>
        <taxon>Embryophyta</taxon>
        <taxon>Tracheophyta</taxon>
        <taxon>Spermatophyta</taxon>
        <taxon>Magnoliopsida</taxon>
        <taxon>eudicotyledons</taxon>
        <taxon>Gunneridae</taxon>
        <taxon>Pentapetalae</taxon>
        <taxon>rosids</taxon>
        <taxon>fabids</taxon>
        <taxon>Fabales</taxon>
        <taxon>Fabaceae</taxon>
        <taxon>Papilionoideae</taxon>
        <taxon>50 kb inversion clade</taxon>
        <taxon>NPAAA clade</taxon>
        <taxon>indigoferoid/millettioid clade</taxon>
        <taxon>Phaseoleae</taxon>
        <taxon>Clitoria</taxon>
    </lineage>
</organism>
<comment type="caution">
    <text evidence="1">The sequence shown here is derived from an EMBL/GenBank/DDBJ whole genome shotgun (WGS) entry which is preliminary data.</text>
</comment>
<dbReference type="AlphaFoldDB" id="A0AAN9I2R0"/>
<evidence type="ECO:0000313" key="2">
    <source>
        <dbReference type="Proteomes" id="UP001359559"/>
    </source>
</evidence>